<reference evidence="2 3" key="2">
    <citation type="submission" date="2018-11" db="EMBL/GenBank/DDBJ databases">
        <authorList>
            <consortium name="Pathogen Informatics"/>
        </authorList>
    </citation>
    <scope>NUCLEOTIDE SEQUENCE [LARGE SCALE GENOMIC DNA]</scope>
</reference>
<reference evidence="4" key="1">
    <citation type="submission" date="2016-06" db="UniProtKB">
        <authorList>
            <consortium name="WormBaseParasite"/>
        </authorList>
    </citation>
    <scope>IDENTIFICATION</scope>
</reference>
<accession>A0A183HQY0</accession>
<evidence type="ECO:0000313" key="4">
    <source>
        <dbReference type="WBParaSite" id="OFLC_0000989101-mRNA-1"/>
    </source>
</evidence>
<dbReference type="SUPFAM" id="SSF50978">
    <property type="entry name" value="WD40 repeat-like"/>
    <property type="match status" value="1"/>
</dbReference>
<dbReference type="AlphaFoldDB" id="A0A183HQY0"/>
<keyword evidence="3" id="KW-1185">Reference proteome</keyword>
<dbReference type="Proteomes" id="UP000267606">
    <property type="component" value="Unassembled WGS sequence"/>
</dbReference>
<dbReference type="STRING" id="387005.A0A183HQY0"/>
<dbReference type="PANTHER" id="PTHR21573:SF0">
    <property type="entry name" value="ER MEMBRANE PROTEIN COMPLEX SUBUNIT 1"/>
    <property type="match status" value="1"/>
</dbReference>
<name>A0A183HQY0_9BILA</name>
<gene>
    <name evidence="2" type="ORF">OFLC_LOCUS9892</name>
</gene>
<proteinExistence type="predicted"/>
<dbReference type="InterPro" id="IPR036322">
    <property type="entry name" value="WD40_repeat_dom_sf"/>
</dbReference>
<feature type="domain" description="EMC1 first beta-propeller" evidence="1">
    <location>
        <begin position="2"/>
        <end position="118"/>
    </location>
</feature>
<sequence>MVVSTLTNSYVYRITSSESPTLLLKLEKIEAVSSHVTTNGQNLLAIAQSSNNIIVYNTANGEQIFTGIIPEKNLAPIKLISFIETSKEFEFVVVLEDCRFLYLVGSSNKLAKEWIRHEALSAITSVEMVDLPLSEAQADIESEFASNDDTLLESLIRRLRSQLEQFRRAYISATNQIFSSNFLPFHSKSFASW</sequence>
<evidence type="ECO:0000313" key="2">
    <source>
        <dbReference type="EMBL" id="VDO64233.1"/>
    </source>
</evidence>
<dbReference type="PANTHER" id="PTHR21573">
    <property type="entry name" value="ER MEMBRANE PROTEIN COMPLEX SUBUNIT 1"/>
    <property type="match status" value="1"/>
</dbReference>
<dbReference type="GO" id="GO:0072546">
    <property type="term" value="C:EMC complex"/>
    <property type="evidence" value="ECO:0007669"/>
    <property type="project" value="InterPro"/>
</dbReference>
<dbReference type="GO" id="GO:0034975">
    <property type="term" value="P:protein folding in endoplasmic reticulum"/>
    <property type="evidence" value="ECO:0007669"/>
    <property type="project" value="TreeGrafter"/>
</dbReference>
<protein>
    <submittedName>
        <fullName evidence="4">CNH domain-containing protein</fullName>
    </submittedName>
</protein>
<evidence type="ECO:0000313" key="3">
    <source>
        <dbReference type="Proteomes" id="UP000267606"/>
    </source>
</evidence>
<organism evidence="4">
    <name type="scientific">Onchocerca flexuosa</name>
    <dbReference type="NCBI Taxonomy" id="387005"/>
    <lineage>
        <taxon>Eukaryota</taxon>
        <taxon>Metazoa</taxon>
        <taxon>Ecdysozoa</taxon>
        <taxon>Nematoda</taxon>
        <taxon>Chromadorea</taxon>
        <taxon>Rhabditida</taxon>
        <taxon>Spirurina</taxon>
        <taxon>Spiruromorpha</taxon>
        <taxon>Filarioidea</taxon>
        <taxon>Onchocercidae</taxon>
        <taxon>Onchocerca</taxon>
    </lineage>
</organism>
<dbReference type="Pfam" id="PF25293">
    <property type="entry name" value="Beta-prop_EMC1_N"/>
    <property type="match status" value="1"/>
</dbReference>
<dbReference type="InterPro" id="IPR058545">
    <property type="entry name" value="Beta-prop_EMC1_1st"/>
</dbReference>
<dbReference type="InterPro" id="IPR026895">
    <property type="entry name" value="EMC1"/>
</dbReference>
<dbReference type="EMBL" id="UZAJ01012629">
    <property type="protein sequence ID" value="VDO64233.1"/>
    <property type="molecule type" value="Genomic_DNA"/>
</dbReference>
<dbReference type="WBParaSite" id="OFLC_0000989101-mRNA-1">
    <property type="protein sequence ID" value="OFLC_0000989101-mRNA-1"/>
    <property type="gene ID" value="OFLC_0000989101"/>
</dbReference>
<evidence type="ECO:0000259" key="1">
    <source>
        <dbReference type="Pfam" id="PF25293"/>
    </source>
</evidence>